<evidence type="ECO:0000256" key="6">
    <source>
        <dbReference type="SAM" id="Coils"/>
    </source>
</evidence>
<dbReference type="STRING" id="1860102.ACCAA_220048"/>
<dbReference type="GO" id="GO:1902201">
    <property type="term" value="P:negative regulation of bacterial-type flagellum-dependent cell motility"/>
    <property type="evidence" value="ECO:0007669"/>
    <property type="project" value="TreeGrafter"/>
</dbReference>
<accession>A0A1A8XLK4</accession>
<reference evidence="8 9" key="1">
    <citation type="submission" date="2016-06" db="EMBL/GenBank/DDBJ databases">
        <authorList>
            <person name="Kjaerup R.B."/>
            <person name="Dalgaard T.S."/>
            <person name="Juul-Madsen H.R."/>
        </authorList>
    </citation>
    <scope>NUCLEOTIDE SEQUENCE [LARGE SCALE GENOMIC DNA]</scope>
    <source>
        <strain evidence="8">3</strain>
    </source>
</reference>
<dbReference type="InterPro" id="IPR035938">
    <property type="entry name" value="Hemerythrin-like_sf"/>
</dbReference>
<evidence type="ECO:0000313" key="9">
    <source>
        <dbReference type="Proteomes" id="UP000199169"/>
    </source>
</evidence>
<dbReference type="EMBL" id="FLQX01000097">
    <property type="protein sequence ID" value="SBT05551.1"/>
    <property type="molecule type" value="Genomic_DNA"/>
</dbReference>
<dbReference type="InterPro" id="IPR050469">
    <property type="entry name" value="Diguanylate_Cyclase"/>
</dbReference>
<evidence type="ECO:0000259" key="7">
    <source>
        <dbReference type="PROSITE" id="PS50887"/>
    </source>
</evidence>
<dbReference type="SUPFAM" id="SSF55073">
    <property type="entry name" value="Nucleotide cyclase"/>
    <property type="match status" value="1"/>
</dbReference>
<dbReference type="GO" id="GO:0046872">
    <property type="term" value="F:metal ion binding"/>
    <property type="evidence" value="ECO:0007669"/>
    <property type="project" value="UniProtKB-KW"/>
</dbReference>
<dbReference type="AlphaFoldDB" id="A0A1A8XLK4"/>
<dbReference type="SMART" id="SM00267">
    <property type="entry name" value="GGDEF"/>
    <property type="match status" value="1"/>
</dbReference>
<keyword evidence="4" id="KW-0408">Iron</keyword>
<keyword evidence="6" id="KW-0175">Coiled coil</keyword>
<dbReference type="InterPro" id="IPR029787">
    <property type="entry name" value="Nucleotide_cyclase"/>
</dbReference>
<dbReference type="GO" id="GO:0043709">
    <property type="term" value="P:cell adhesion involved in single-species biofilm formation"/>
    <property type="evidence" value="ECO:0007669"/>
    <property type="project" value="TreeGrafter"/>
</dbReference>
<dbReference type="NCBIfam" id="TIGR00254">
    <property type="entry name" value="GGDEF"/>
    <property type="match status" value="1"/>
</dbReference>
<dbReference type="Pfam" id="PF01814">
    <property type="entry name" value="Hemerythrin"/>
    <property type="match status" value="1"/>
</dbReference>
<dbReference type="Pfam" id="PF00990">
    <property type="entry name" value="GGDEF"/>
    <property type="match status" value="1"/>
</dbReference>
<organism evidence="8 9">
    <name type="scientific">Candidatus Accumulibacter aalborgensis</name>
    <dbReference type="NCBI Taxonomy" id="1860102"/>
    <lineage>
        <taxon>Bacteria</taxon>
        <taxon>Pseudomonadati</taxon>
        <taxon>Pseudomonadota</taxon>
        <taxon>Betaproteobacteria</taxon>
        <taxon>Candidatus Accumulibacter</taxon>
    </lineage>
</organism>
<evidence type="ECO:0000313" key="8">
    <source>
        <dbReference type="EMBL" id="SBT05551.1"/>
    </source>
</evidence>
<feature type="coiled-coil region" evidence="6">
    <location>
        <begin position="159"/>
        <end position="189"/>
    </location>
</feature>
<dbReference type="Proteomes" id="UP000199169">
    <property type="component" value="Unassembled WGS sequence"/>
</dbReference>
<evidence type="ECO:0000256" key="2">
    <source>
        <dbReference type="ARBA" id="ARBA00012528"/>
    </source>
</evidence>
<dbReference type="NCBIfam" id="TIGR02481">
    <property type="entry name" value="hemeryth_dom"/>
    <property type="match status" value="1"/>
</dbReference>
<protein>
    <recommendedName>
        <fullName evidence="2">diguanylate cyclase</fullName>
        <ecNumber evidence="2">2.7.7.65</ecNumber>
    </recommendedName>
</protein>
<dbReference type="Gene3D" id="1.20.120.50">
    <property type="entry name" value="Hemerythrin-like"/>
    <property type="match status" value="1"/>
</dbReference>
<dbReference type="Gene3D" id="3.30.70.270">
    <property type="match status" value="1"/>
</dbReference>
<dbReference type="PANTHER" id="PTHR45138">
    <property type="entry name" value="REGULATORY COMPONENTS OF SENSORY TRANSDUCTION SYSTEM"/>
    <property type="match status" value="1"/>
</dbReference>
<name>A0A1A8XLK4_9PROT</name>
<evidence type="ECO:0000256" key="1">
    <source>
        <dbReference type="ARBA" id="ARBA00010587"/>
    </source>
</evidence>
<dbReference type="EC" id="2.7.7.65" evidence="2"/>
<keyword evidence="9" id="KW-1185">Reference proteome</keyword>
<dbReference type="FunFam" id="3.30.70.270:FF:000001">
    <property type="entry name" value="Diguanylate cyclase domain protein"/>
    <property type="match status" value="1"/>
</dbReference>
<evidence type="ECO:0000256" key="5">
    <source>
        <dbReference type="ARBA" id="ARBA00034247"/>
    </source>
</evidence>
<dbReference type="PANTHER" id="PTHR45138:SF9">
    <property type="entry name" value="DIGUANYLATE CYCLASE DGCM-RELATED"/>
    <property type="match status" value="1"/>
</dbReference>
<sequence length="515" mass="56166">MKWSCSDVLSSAGTPPARDTLVVNENDLIQAIASDGIIRVAGLLSLLMPESGGVGFGVKGLDGRYRLANRMLDRLLCQGSGRVDGRSESDLLPAHLREQLARCDQALVDGAPVASTEVLLPVDSVSSHCLWLKLPILGADGKLKSIASIVHQVSQPHPTTAMQQTLACLEQANQELRRTVVELEQVASTDKLTGAWNRRRLEESVRTEMDRLNRYEHPLSLLIVDIDFFKVVNDQHGHATGDQVLRELTKLLHDTLRGTDSLARWGGEEFVVICPNTRRVPAGELAERLREQVAGAIFPVVGQVTVSIGVAECSLGESWEDWFARADEALYQAKGSGRNQVQLAPAATTADDAQAPVAANFVHLVWRSAYDCGDEVVDRGHRLLFANANGLLSAILSGHSADGVDAQVDSLIADVLQHFGDEEKVIVAAGFPGATEHIVLHRELVAKAAKLVDEYRAGKQGLGDMFQFLAYEVITKHMLGADRQFFPYLRADRPEVTSIQPASSSRQPPWSHRLP</sequence>
<comment type="catalytic activity">
    <reaction evidence="5">
        <text>2 GTP = 3',3'-c-di-GMP + 2 diphosphate</text>
        <dbReference type="Rhea" id="RHEA:24898"/>
        <dbReference type="ChEBI" id="CHEBI:33019"/>
        <dbReference type="ChEBI" id="CHEBI:37565"/>
        <dbReference type="ChEBI" id="CHEBI:58805"/>
        <dbReference type="EC" id="2.7.7.65"/>
    </reaction>
</comment>
<evidence type="ECO:0000256" key="4">
    <source>
        <dbReference type="ARBA" id="ARBA00023004"/>
    </source>
</evidence>
<dbReference type="CDD" id="cd12107">
    <property type="entry name" value="Hemerythrin"/>
    <property type="match status" value="1"/>
</dbReference>
<dbReference type="Gene3D" id="3.30.450.20">
    <property type="entry name" value="PAS domain"/>
    <property type="match status" value="1"/>
</dbReference>
<dbReference type="InterPro" id="IPR012827">
    <property type="entry name" value="Hemerythrin_metal-bd"/>
</dbReference>
<dbReference type="InterPro" id="IPR000160">
    <property type="entry name" value="GGDEF_dom"/>
</dbReference>
<comment type="similarity">
    <text evidence="1">Belongs to the hemerythrin family.</text>
</comment>
<dbReference type="Pfam" id="PF08448">
    <property type="entry name" value="PAS_4"/>
    <property type="match status" value="1"/>
</dbReference>
<dbReference type="PROSITE" id="PS50887">
    <property type="entry name" value="GGDEF"/>
    <property type="match status" value="1"/>
</dbReference>
<evidence type="ECO:0000256" key="3">
    <source>
        <dbReference type="ARBA" id="ARBA00022723"/>
    </source>
</evidence>
<dbReference type="InterPro" id="IPR043128">
    <property type="entry name" value="Rev_trsase/Diguanyl_cyclase"/>
</dbReference>
<gene>
    <name evidence="8" type="ORF">ACCAA_220048</name>
</gene>
<proteinExistence type="inferred from homology"/>
<feature type="domain" description="GGDEF" evidence="7">
    <location>
        <begin position="217"/>
        <end position="346"/>
    </location>
</feature>
<keyword evidence="3" id="KW-0479">Metal-binding</keyword>
<dbReference type="SUPFAM" id="SSF47188">
    <property type="entry name" value="Hemerythrin-like"/>
    <property type="match status" value="1"/>
</dbReference>
<dbReference type="InterPro" id="IPR013656">
    <property type="entry name" value="PAS_4"/>
</dbReference>
<dbReference type="CDD" id="cd01949">
    <property type="entry name" value="GGDEF"/>
    <property type="match status" value="1"/>
</dbReference>
<dbReference type="GO" id="GO:0052621">
    <property type="term" value="F:diguanylate cyclase activity"/>
    <property type="evidence" value="ECO:0007669"/>
    <property type="project" value="UniProtKB-EC"/>
</dbReference>
<dbReference type="InterPro" id="IPR012312">
    <property type="entry name" value="Hemerythrin-like"/>
</dbReference>
<dbReference type="GO" id="GO:0005886">
    <property type="term" value="C:plasma membrane"/>
    <property type="evidence" value="ECO:0007669"/>
    <property type="project" value="TreeGrafter"/>
</dbReference>